<dbReference type="InterPro" id="IPR050469">
    <property type="entry name" value="Diguanylate_Cyclase"/>
</dbReference>
<evidence type="ECO:0000256" key="1">
    <source>
        <dbReference type="ARBA" id="ARBA00001946"/>
    </source>
</evidence>
<dbReference type="InterPro" id="IPR043128">
    <property type="entry name" value="Rev_trsase/Diguanyl_cyclase"/>
</dbReference>
<dbReference type="PANTHER" id="PTHR45138:SF9">
    <property type="entry name" value="DIGUANYLATE CYCLASE DGCM-RELATED"/>
    <property type="match status" value="1"/>
</dbReference>
<accession>A0A2S9VFB2</accession>
<dbReference type="Gene3D" id="3.30.70.270">
    <property type="match status" value="1"/>
</dbReference>
<keyword evidence="4" id="KW-1133">Transmembrane helix</keyword>
<keyword evidence="4" id="KW-0812">Transmembrane</keyword>
<dbReference type="CDD" id="cd01949">
    <property type="entry name" value="GGDEF"/>
    <property type="match status" value="1"/>
</dbReference>
<dbReference type="GO" id="GO:0005886">
    <property type="term" value="C:plasma membrane"/>
    <property type="evidence" value="ECO:0007669"/>
    <property type="project" value="TreeGrafter"/>
</dbReference>
<organism evidence="6 7">
    <name type="scientific">Alteromonas alba</name>
    <dbReference type="NCBI Taxonomy" id="2079529"/>
    <lineage>
        <taxon>Bacteria</taxon>
        <taxon>Pseudomonadati</taxon>
        <taxon>Pseudomonadota</taxon>
        <taxon>Gammaproteobacteria</taxon>
        <taxon>Alteromonadales</taxon>
        <taxon>Alteromonadaceae</taxon>
        <taxon>Alteromonas/Salinimonas group</taxon>
        <taxon>Alteromonas</taxon>
    </lineage>
</organism>
<proteinExistence type="predicted"/>
<gene>
    <name evidence="6" type="ORF">C6Y40_02675</name>
</gene>
<dbReference type="GO" id="GO:0052621">
    <property type="term" value="F:diguanylate cyclase activity"/>
    <property type="evidence" value="ECO:0007669"/>
    <property type="project" value="UniProtKB-EC"/>
</dbReference>
<reference evidence="7" key="1">
    <citation type="journal article" date="2020" name="Int. J. Syst. Evol. Microbiol.">
        <title>Alteromonas alba sp. nov., a marine bacterium isolated from the seawater of the West Pacific Ocean.</title>
        <authorList>
            <person name="Sun C."/>
            <person name="Wu Y.-H."/>
            <person name="Xamxidin M."/>
            <person name="Cheng H."/>
            <person name="Xu X.-W."/>
        </authorList>
    </citation>
    <scope>NUCLEOTIDE SEQUENCE [LARGE SCALE GENOMIC DNA]</scope>
    <source>
        <strain evidence="7">190</strain>
    </source>
</reference>
<evidence type="ECO:0000256" key="2">
    <source>
        <dbReference type="ARBA" id="ARBA00012528"/>
    </source>
</evidence>
<dbReference type="GO" id="GO:0043709">
    <property type="term" value="P:cell adhesion involved in single-species biofilm formation"/>
    <property type="evidence" value="ECO:0007669"/>
    <property type="project" value="TreeGrafter"/>
</dbReference>
<dbReference type="RefSeq" id="WP_105933214.1">
    <property type="nucleotide sequence ID" value="NZ_PVNP01000016.1"/>
</dbReference>
<evidence type="ECO:0000256" key="3">
    <source>
        <dbReference type="ARBA" id="ARBA00034247"/>
    </source>
</evidence>
<dbReference type="OrthoDB" id="9812260at2"/>
<feature type="domain" description="GGDEF" evidence="5">
    <location>
        <begin position="93"/>
        <end position="235"/>
    </location>
</feature>
<dbReference type="SMART" id="SM00267">
    <property type="entry name" value="GGDEF"/>
    <property type="match status" value="1"/>
</dbReference>
<dbReference type="FunFam" id="3.30.70.270:FF:000001">
    <property type="entry name" value="Diguanylate cyclase domain protein"/>
    <property type="match status" value="1"/>
</dbReference>
<dbReference type="EMBL" id="PVNP01000016">
    <property type="protein sequence ID" value="PRO75126.1"/>
    <property type="molecule type" value="Genomic_DNA"/>
</dbReference>
<comment type="catalytic activity">
    <reaction evidence="3">
        <text>2 GTP = 3',3'-c-di-GMP + 2 diphosphate</text>
        <dbReference type="Rhea" id="RHEA:24898"/>
        <dbReference type="ChEBI" id="CHEBI:33019"/>
        <dbReference type="ChEBI" id="CHEBI:37565"/>
        <dbReference type="ChEBI" id="CHEBI:58805"/>
        <dbReference type="EC" id="2.7.7.65"/>
    </reaction>
</comment>
<dbReference type="EC" id="2.7.7.65" evidence="2"/>
<evidence type="ECO:0000259" key="5">
    <source>
        <dbReference type="PROSITE" id="PS50887"/>
    </source>
</evidence>
<evidence type="ECO:0000313" key="6">
    <source>
        <dbReference type="EMBL" id="PRO75126.1"/>
    </source>
</evidence>
<dbReference type="PROSITE" id="PS50887">
    <property type="entry name" value="GGDEF"/>
    <property type="match status" value="1"/>
</dbReference>
<name>A0A2S9VFB2_9ALTE</name>
<comment type="cofactor">
    <cofactor evidence="1">
        <name>Mg(2+)</name>
        <dbReference type="ChEBI" id="CHEBI:18420"/>
    </cofactor>
</comment>
<protein>
    <recommendedName>
        <fullName evidence="2">diguanylate cyclase</fullName>
        <ecNumber evidence="2">2.7.7.65</ecNumber>
    </recommendedName>
</protein>
<dbReference type="NCBIfam" id="TIGR00254">
    <property type="entry name" value="GGDEF"/>
    <property type="match status" value="1"/>
</dbReference>
<dbReference type="GO" id="GO:1902201">
    <property type="term" value="P:negative regulation of bacterial-type flagellum-dependent cell motility"/>
    <property type="evidence" value="ECO:0007669"/>
    <property type="project" value="TreeGrafter"/>
</dbReference>
<evidence type="ECO:0000256" key="4">
    <source>
        <dbReference type="SAM" id="Phobius"/>
    </source>
</evidence>
<dbReference type="InterPro" id="IPR000160">
    <property type="entry name" value="GGDEF_dom"/>
</dbReference>
<keyword evidence="7" id="KW-1185">Reference proteome</keyword>
<sequence>MSRWMVLLSGGLCSCTSYADSVWRPIATHATMLAMVMFINLVFLGGLYVLSIIKGKRHRALLESQAQEAQIDFLTQVLNRRGFERRIADKRQLQGYILIVDIDDFKRINDEYGHHSGDVVLQYVAARLKDALREEDMIARFGGEEFVIYAALKNKQSAEELSRRLVISISANSYQVPGVDEPLNVTISVGVASVLDSPNVSDVTSRKGVLSSAFKIADSNLYKAKRLGKNQSVIN</sequence>
<dbReference type="InterPro" id="IPR029787">
    <property type="entry name" value="Nucleotide_cyclase"/>
</dbReference>
<feature type="transmembrane region" description="Helical" evidence="4">
    <location>
        <begin position="29"/>
        <end position="50"/>
    </location>
</feature>
<dbReference type="SUPFAM" id="SSF55073">
    <property type="entry name" value="Nucleotide cyclase"/>
    <property type="match status" value="1"/>
</dbReference>
<dbReference type="PROSITE" id="PS51257">
    <property type="entry name" value="PROKAR_LIPOPROTEIN"/>
    <property type="match status" value="1"/>
</dbReference>
<dbReference type="AlphaFoldDB" id="A0A2S9VFB2"/>
<keyword evidence="4" id="KW-0472">Membrane</keyword>
<evidence type="ECO:0000313" key="7">
    <source>
        <dbReference type="Proteomes" id="UP000238949"/>
    </source>
</evidence>
<dbReference type="Pfam" id="PF00990">
    <property type="entry name" value="GGDEF"/>
    <property type="match status" value="1"/>
</dbReference>
<comment type="caution">
    <text evidence="6">The sequence shown here is derived from an EMBL/GenBank/DDBJ whole genome shotgun (WGS) entry which is preliminary data.</text>
</comment>
<dbReference type="PANTHER" id="PTHR45138">
    <property type="entry name" value="REGULATORY COMPONENTS OF SENSORY TRANSDUCTION SYSTEM"/>
    <property type="match status" value="1"/>
</dbReference>
<dbReference type="Proteomes" id="UP000238949">
    <property type="component" value="Unassembled WGS sequence"/>
</dbReference>